<keyword evidence="7 11" id="KW-0256">Endoplasmic reticulum</keyword>
<keyword evidence="5 13" id="KW-0808">Transferase</keyword>
<evidence type="ECO:0000256" key="12">
    <source>
        <dbReference type="SAM" id="SignalP"/>
    </source>
</evidence>
<name>A0A1Y2E251_9BASI</name>
<keyword evidence="8 11" id="KW-1133">Transmembrane helix</keyword>
<evidence type="ECO:0000313" key="14">
    <source>
        <dbReference type="Proteomes" id="UP000193467"/>
    </source>
</evidence>
<keyword evidence="12" id="KW-0732">Signal</keyword>
<comment type="caution">
    <text evidence="13">The sequence shown here is derived from an EMBL/GenBank/DDBJ whole genome shotgun (WGS) entry which is preliminary data.</text>
</comment>
<feature type="transmembrane region" description="Helical" evidence="11">
    <location>
        <begin position="149"/>
        <end position="166"/>
    </location>
</feature>
<gene>
    <name evidence="13" type="ORF">BCR35DRAFT_308564</name>
</gene>
<keyword evidence="14" id="KW-1185">Reference proteome</keyword>
<dbReference type="InterPro" id="IPR005599">
    <property type="entry name" value="GPI_mannosylTrfase"/>
</dbReference>
<accession>A0A1Y2E251</accession>
<dbReference type="STRING" id="106004.A0A1Y2E251"/>
<comment type="subcellular location">
    <subcellularLocation>
        <location evidence="1 11">Endoplasmic reticulum membrane</location>
        <topology evidence="1 11">Multi-pass membrane protein</topology>
    </subcellularLocation>
</comment>
<organism evidence="13 14">
    <name type="scientific">Leucosporidium creatinivorum</name>
    <dbReference type="NCBI Taxonomy" id="106004"/>
    <lineage>
        <taxon>Eukaryota</taxon>
        <taxon>Fungi</taxon>
        <taxon>Dikarya</taxon>
        <taxon>Basidiomycota</taxon>
        <taxon>Pucciniomycotina</taxon>
        <taxon>Microbotryomycetes</taxon>
        <taxon>Leucosporidiales</taxon>
        <taxon>Leucosporidium</taxon>
    </lineage>
</organism>
<evidence type="ECO:0000313" key="13">
    <source>
        <dbReference type="EMBL" id="ORY65631.1"/>
    </source>
</evidence>
<dbReference type="GO" id="GO:0000026">
    <property type="term" value="F:alpha-1,2-mannosyltransferase activity"/>
    <property type="evidence" value="ECO:0007669"/>
    <property type="project" value="TreeGrafter"/>
</dbReference>
<protein>
    <recommendedName>
        <fullName evidence="11">Mannosyltransferase</fullName>
        <ecNumber evidence="11">2.4.1.-</ecNumber>
    </recommendedName>
</protein>
<evidence type="ECO:0000256" key="11">
    <source>
        <dbReference type="RuleBase" id="RU363075"/>
    </source>
</evidence>
<evidence type="ECO:0000256" key="2">
    <source>
        <dbReference type="ARBA" id="ARBA00004687"/>
    </source>
</evidence>
<proteinExistence type="inferred from homology"/>
<dbReference type="EC" id="2.4.1.-" evidence="11"/>
<dbReference type="EMBL" id="MCGR01000064">
    <property type="protein sequence ID" value="ORY65631.1"/>
    <property type="molecule type" value="Genomic_DNA"/>
</dbReference>
<evidence type="ECO:0000256" key="10">
    <source>
        <dbReference type="ARBA" id="ARBA00038466"/>
    </source>
</evidence>
<keyword evidence="6 11" id="KW-0812">Transmembrane</keyword>
<evidence type="ECO:0000256" key="7">
    <source>
        <dbReference type="ARBA" id="ARBA00022824"/>
    </source>
</evidence>
<dbReference type="PANTHER" id="PTHR22760">
    <property type="entry name" value="GLYCOSYLTRANSFERASE"/>
    <property type="match status" value="1"/>
</dbReference>
<feature type="signal peptide" evidence="12">
    <location>
        <begin position="1"/>
        <end position="31"/>
    </location>
</feature>
<evidence type="ECO:0000256" key="4">
    <source>
        <dbReference type="ARBA" id="ARBA00022676"/>
    </source>
</evidence>
<dbReference type="GO" id="GO:0006506">
    <property type="term" value="P:GPI anchor biosynthetic process"/>
    <property type="evidence" value="ECO:0007669"/>
    <property type="project" value="UniProtKB-KW"/>
</dbReference>
<dbReference type="FunCoup" id="A0A1Y2E251">
    <property type="interactions" value="84"/>
</dbReference>
<keyword evidence="4 11" id="KW-0328">Glycosyltransferase</keyword>
<comment type="pathway">
    <text evidence="2">Glycolipid biosynthesis; glycosylphosphatidylinositol-anchor biosynthesis.</text>
</comment>
<feature type="transmembrane region" description="Helical" evidence="11">
    <location>
        <begin position="390"/>
        <end position="410"/>
    </location>
</feature>
<feature type="transmembrane region" description="Helical" evidence="11">
    <location>
        <begin position="106"/>
        <end position="122"/>
    </location>
</feature>
<feature type="transmembrane region" description="Helical" evidence="11">
    <location>
        <begin position="296"/>
        <end position="315"/>
    </location>
</feature>
<feature type="transmembrane region" description="Helical" evidence="11">
    <location>
        <begin position="224"/>
        <end position="247"/>
    </location>
</feature>
<reference evidence="13 14" key="1">
    <citation type="submission" date="2016-07" db="EMBL/GenBank/DDBJ databases">
        <title>Pervasive Adenine N6-methylation of Active Genes in Fungi.</title>
        <authorList>
            <consortium name="DOE Joint Genome Institute"/>
            <person name="Mondo S.J."/>
            <person name="Dannebaum R.O."/>
            <person name="Kuo R.C."/>
            <person name="Labutti K."/>
            <person name="Haridas S."/>
            <person name="Kuo A."/>
            <person name="Salamov A."/>
            <person name="Ahrendt S.R."/>
            <person name="Lipzen A."/>
            <person name="Sullivan W."/>
            <person name="Andreopoulos W.B."/>
            <person name="Clum A."/>
            <person name="Lindquist E."/>
            <person name="Daum C."/>
            <person name="Ramamoorthy G.K."/>
            <person name="Gryganskyi A."/>
            <person name="Culley D."/>
            <person name="Magnuson J.K."/>
            <person name="James T.Y."/>
            <person name="O'Malley M.A."/>
            <person name="Stajich J.E."/>
            <person name="Spatafora J.W."/>
            <person name="Visel A."/>
            <person name="Grigoriev I.V."/>
        </authorList>
    </citation>
    <scope>NUCLEOTIDE SEQUENCE [LARGE SCALE GENOMIC DNA]</scope>
    <source>
        <strain evidence="13 14">62-1032</strain>
    </source>
</reference>
<dbReference type="AlphaFoldDB" id="A0A1Y2E251"/>
<feature type="chain" id="PRO_5011004621" description="Mannosyltransferase" evidence="12">
    <location>
        <begin position="32"/>
        <end position="573"/>
    </location>
</feature>
<evidence type="ECO:0000256" key="1">
    <source>
        <dbReference type="ARBA" id="ARBA00004477"/>
    </source>
</evidence>
<evidence type="ECO:0000256" key="5">
    <source>
        <dbReference type="ARBA" id="ARBA00022679"/>
    </source>
</evidence>
<feature type="transmembrane region" description="Helical" evidence="11">
    <location>
        <begin position="336"/>
        <end position="354"/>
    </location>
</feature>
<evidence type="ECO:0000256" key="3">
    <source>
        <dbReference type="ARBA" id="ARBA00022502"/>
    </source>
</evidence>
<dbReference type="Pfam" id="PF03901">
    <property type="entry name" value="Glyco_transf_22"/>
    <property type="match status" value="1"/>
</dbReference>
<keyword evidence="3" id="KW-0337">GPI-anchor biosynthesis</keyword>
<dbReference type="PANTHER" id="PTHR22760:SF3">
    <property type="entry name" value="GPI MANNOSYLTRANSFERASE 4"/>
    <property type="match status" value="1"/>
</dbReference>
<evidence type="ECO:0000256" key="8">
    <source>
        <dbReference type="ARBA" id="ARBA00022989"/>
    </source>
</evidence>
<comment type="similarity">
    <text evidence="10">Belongs to the glycosyltransferase 22 family. PIGZ subfamily.</text>
</comment>
<dbReference type="InParanoid" id="A0A1Y2E251"/>
<feature type="transmembrane region" description="Helical" evidence="11">
    <location>
        <begin position="360"/>
        <end position="378"/>
    </location>
</feature>
<feature type="transmembrane region" description="Helical" evidence="11">
    <location>
        <begin position="178"/>
        <end position="204"/>
    </location>
</feature>
<dbReference type="GO" id="GO:0005789">
    <property type="term" value="C:endoplasmic reticulum membrane"/>
    <property type="evidence" value="ECO:0007669"/>
    <property type="project" value="UniProtKB-SubCell"/>
</dbReference>
<keyword evidence="9 11" id="KW-0472">Membrane</keyword>
<dbReference type="OrthoDB" id="10066429at2759"/>
<dbReference type="Proteomes" id="UP000193467">
    <property type="component" value="Unassembled WGS sequence"/>
</dbReference>
<evidence type="ECO:0000256" key="9">
    <source>
        <dbReference type="ARBA" id="ARBA00023136"/>
    </source>
</evidence>
<sequence>MLVGLRSRKALLAWILLVLLRLLIALTSTSAIHPDEHFQNPEIAAGLLLDYKSTGNALLKTWEWIEDKPCRSIAPVWGSTGLAFALLKRVGGDAPSGRALFVAQRLWMWLLSLFVDCSLWSISRSSLTLLLFASSPVTLTFLLRPFSNSLETVVLAVAFLLADRILRKTTVKLGRSALLLLGATLALGVWTRVTFVAFAAPLVVAVALHAAQTTSNEVWKRRPLAFALSVFPAIASFAVTAFALIIVDTAHFSSSLPSSFPLSSILRTPLILTPLNLLNYNLDSSNLADHGLHPRYLHLVANWPMLFGVGLWAAADAVWWSSKGMGVAKEGQLRRGQLYLASFVVPPLLLSIQPHQEPRFLVPLIIPLALLAPSASFFKLGTSSARRKRVSFWSIWILHSLIFTALFGYLHQGGLVPALLKLNDELRTPGLPFLGGQKGVAAPAHVDLVFWKTFMPPRHLVLPLLDDPRSAPSIRIADLSGAPPSQLLSTIHSLNTLISTFKESNISSNILLVMPAYLFDAAEKELSALGGEVDWWPRQVFEGRTFGVHVDMDRLNSVVGASWERMGVGVWEV</sequence>
<evidence type="ECO:0000256" key="6">
    <source>
        <dbReference type="ARBA" id="ARBA00022692"/>
    </source>
</evidence>